<sequence>MSQRPFVFGVGVALGLLLLAPATSGNASLSKNYQGVDENKPVLCLLPGRVRKVGSLMTYQERRKPQQLTASECEIRGGEYTLYDRANYETALAVWMDAAEGGDATAQVNVGEIYEKGWLGSPDYAVAAHWYGLAAEQGDHRAERRMAYFYEQGLGVAADKARALALWRSALDLGDELVLASEVEARKSEDQQKLDRLVAALEQQNLTSGRLQRELSAAQTTLAEQGRALQAERAATRKLRDQLAAPAPQASGGKEVAQLQEELEARENRLEEQQLSIELLQANVAAQEAQLQASLRQAEIRDRQLSKAQEELERNKAENLDLATTLASSDKRLQLLESQLRESRHAVAEAGAEAQQLRTALVNAQTTGGAEQSELASELAQREQAISELQQQRDELHARWESMQSEREGMRENLASEADRRSWLEVELESARSKLASAKGELQSLEMALEEASWEKDEYQQEIVRLEQDLQLSRARGEQDRRRMEDALSRARMQLAGVDENVSGLQRQKARVESDIDLYGEIGASRVLAMRGGEVPVERQPVPLPNGLSAGPYQAVIIANYDYDFMPDLKTPPHDANELKQVLEQEYGFNVDVQINLNRAEMYAVLNRVRKFQEHQFVLLYYAGHGKVDEFGDGYWLPTDYRMGMPLSEAVSSADLTQTLQQSDARHVLLVADSCYSGALARNAAPKIRKSVPALMKYWLQNKSRTVLTSGGVMPVLDEGPDDNSVFASALLQVLEQNSGAINGEMIYAQVYDLVQAGAARLGYLDQVPQFAAIEDAGHENGQFVFVRGGS</sequence>
<gene>
    <name evidence="4" type="ORF">FV139_04420</name>
</gene>
<reference evidence="4 5" key="1">
    <citation type="submission" date="2019-08" db="EMBL/GenBank/DDBJ databases">
        <title>Parahaliea maris sp. nov., isolated from the surface seawater.</title>
        <authorList>
            <person name="Liu Y."/>
        </authorList>
    </citation>
    <scope>NUCLEOTIDE SEQUENCE [LARGE SCALE GENOMIC DNA]</scope>
    <source>
        <strain evidence="4 5">HSLHS9</strain>
    </source>
</reference>
<name>A0A5C9A6X5_9GAMM</name>
<organism evidence="4 5">
    <name type="scientific">Parahaliea maris</name>
    <dbReference type="NCBI Taxonomy" id="2716870"/>
    <lineage>
        <taxon>Bacteria</taxon>
        <taxon>Pseudomonadati</taxon>
        <taxon>Pseudomonadota</taxon>
        <taxon>Gammaproteobacteria</taxon>
        <taxon>Cellvibrionales</taxon>
        <taxon>Halieaceae</taxon>
        <taxon>Parahaliea</taxon>
    </lineage>
</organism>
<dbReference type="Gene3D" id="1.25.40.10">
    <property type="entry name" value="Tetratricopeptide repeat domain"/>
    <property type="match status" value="1"/>
</dbReference>
<dbReference type="Pfam" id="PF00656">
    <property type="entry name" value="Peptidase_C14"/>
    <property type="match status" value="1"/>
</dbReference>
<evidence type="ECO:0000256" key="2">
    <source>
        <dbReference type="SAM" id="SignalP"/>
    </source>
</evidence>
<feature type="domain" description="Caspase family p20" evidence="3">
    <location>
        <begin position="555"/>
        <end position="626"/>
    </location>
</feature>
<proteinExistence type="predicted"/>
<evidence type="ECO:0000259" key="3">
    <source>
        <dbReference type="PROSITE" id="PS50208"/>
    </source>
</evidence>
<dbReference type="RefSeq" id="WP_148066980.1">
    <property type="nucleotide sequence ID" value="NZ_VRZA01000001.1"/>
</dbReference>
<dbReference type="Pfam" id="PF08238">
    <property type="entry name" value="Sel1"/>
    <property type="match status" value="2"/>
</dbReference>
<dbReference type="SUPFAM" id="SSF52129">
    <property type="entry name" value="Caspase-like"/>
    <property type="match status" value="1"/>
</dbReference>
<keyword evidence="5" id="KW-1185">Reference proteome</keyword>
<dbReference type="InterPro" id="IPR011990">
    <property type="entry name" value="TPR-like_helical_dom_sf"/>
</dbReference>
<dbReference type="GO" id="GO:0004197">
    <property type="term" value="F:cysteine-type endopeptidase activity"/>
    <property type="evidence" value="ECO:0007669"/>
    <property type="project" value="InterPro"/>
</dbReference>
<feature type="signal peptide" evidence="2">
    <location>
        <begin position="1"/>
        <end position="27"/>
    </location>
</feature>
<dbReference type="InterPro" id="IPR029030">
    <property type="entry name" value="Caspase-like_dom_sf"/>
</dbReference>
<dbReference type="SMART" id="SM00671">
    <property type="entry name" value="SEL1"/>
    <property type="match status" value="2"/>
</dbReference>
<evidence type="ECO:0000256" key="1">
    <source>
        <dbReference type="SAM" id="MobiDB-lite"/>
    </source>
</evidence>
<evidence type="ECO:0000313" key="5">
    <source>
        <dbReference type="Proteomes" id="UP000321039"/>
    </source>
</evidence>
<dbReference type="InterPro" id="IPR006597">
    <property type="entry name" value="Sel1-like"/>
</dbReference>
<dbReference type="GO" id="GO:0006508">
    <property type="term" value="P:proteolysis"/>
    <property type="evidence" value="ECO:0007669"/>
    <property type="project" value="InterPro"/>
</dbReference>
<dbReference type="PANTHER" id="PTHR22576:SF37">
    <property type="entry name" value="MUCOSA-ASSOCIATED LYMPHOID TISSUE LYMPHOMA TRANSLOCATION PROTEIN 1"/>
    <property type="match status" value="1"/>
</dbReference>
<dbReference type="InterPro" id="IPR052039">
    <property type="entry name" value="Caspase-related_regulators"/>
</dbReference>
<dbReference type="EMBL" id="VRZA01000001">
    <property type="protein sequence ID" value="TXS96715.1"/>
    <property type="molecule type" value="Genomic_DNA"/>
</dbReference>
<dbReference type="SUPFAM" id="SSF81901">
    <property type="entry name" value="HCP-like"/>
    <property type="match status" value="1"/>
</dbReference>
<dbReference type="PROSITE" id="PS50208">
    <property type="entry name" value="CASPASE_P20"/>
    <property type="match status" value="1"/>
</dbReference>
<keyword evidence="2" id="KW-0732">Signal</keyword>
<dbReference type="Gene3D" id="3.40.50.1460">
    <property type="match status" value="1"/>
</dbReference>
<dbReference type="Proteomes" id="UP000321039">
    <property type="component" value="Unassembled WGS sequence"/>
</dbReference>
<feature type="region of interest" description="Disordered" evidence="1">
    <location>
        <begin position="235"/>
        <end position="259"/>
    </location>
</feature>
<dbReference type="PANTHER" id="PTHR22576">
    <property type="entry name" value="MUCOSA ASSOCIATED LYMPHOID TISSUE LYMPHOMA TRANSLOCATION PROTEIN 1/PARACASPASE"/>
    <property type="match status" value="1"/>
</dbReference>
<feature type="chain" id="PRO_5022821976" description="Caspase family p20 domain-containing protein" evidence="2">
    <location>
        <begin position="28"/>
        <end position="791"/>
    </location>
</feature>
<evidence type="ECO:0000313" key="4">
    <source>
        <dbReference type="EMBL" id="TXS96715.1"/>
    </source>
</evidence>
<dbReference type="InterPro" id="IPR001309">
    <property type="entry name" value="Pept_C14_p20"/>
</dbReference>
<protein>
    <recommendedName>
        <fullName evidence="3">Caspase family p20 domain-containing protein</fullName>
    </recommendedName>
</protein>
<dbReference type="AlphaFoldDB" id="A0A5C9A6X5"/>
<comment type="caution">
    <text evidence="4">The sequence shown here is derived from an EMBL/GenBank/DDBJ whole genome shotgun (WGS) entry which is preliminary data.</text>
</comment>
<accession>A0A5C9A6X5</accession>
<dbReference type="InterPro" id="IPR011600">
    <property type="entry name" value="Pept_C14_caspase"/>
</dbReference>